<organism evidence="3 4">
    <name type="scientific">Carboxydichorda subterranea</name>
    <dbReference type="NCBI Taxonomy" id="3109565"/>
    <lineage>
        <taxon>Bacteria</taxon>
        <taxon>Bacillati</taxon>
        <taxon>Bacillota</taxon>
        <taxon>Limnochordia</taxon>
        <taxon>Limnochordales</taxon>
        <taxon>Geochordaceae</taxon>
        <taxon>Carboxydichorda</taxon>
    </lineage>
</organism>
<dbReference type="Gene3D" id="3.40.50.720">
    <property type="entry name" value="NAD(P)-binding Rossmann-like Domain"/>
    <property type="match status" value="1"/>
</dbReference>
<evidence type="ECO:0000313" key="3">
    <source>
        <dbReference type="EMBL" id="WRP16769.1"/>
    </source>
</evidence>
<dbReference type="Pfam" id="PF22725">
    <property type="entry name" value="GFO_IDH_MocA_C3"/>
    <property type="match status" value="1"/>
</dbReference>
<evidence type="ECO:0000313" key="4">
    <source>
        <dbReference type="Proteomes" id="UP001332192"/>
    </source>
</evidence>
<dbReference type="PANTHER" id="PTHR43377:SF1">
    <property type="entry name" value="BILIVERDIN REDUCTASE A"/>
    <property type="match status" value="1"/>
</dbReference>
<accession>A0ABZ1BVQ7</accession>
<dbReference type="InterPro" id="IPR000683">
    <property type="entry name" value="Gfo/Idh/MocA-like_OxRdtase_N"/>
</dbReference>
<dbReference type="EMBL" id="CP141615">
    <property type="protein sequence ID" value="WRP16769.1"/>
    <property type="molecule type" value="Genomic_DNA"/>
</dbReference>
<dbReference type="PANTHER" id="PTHR43377">
    <property type="entry name" value="BILIVERDIN REDUCTASE A"/>
    <property type="match status" value="1"/>
</dbReference>
<feature type="domain" description="Gfo/Idh/MocA-like oxidoreductase N-terminal" evidence="1">
    <location>
        <begin position="6"/>
        <end position="124"/>
    </location>
</feature>
<evidence type="ECO:0000259" key="1">
    <source>
        <dbReference type="Pfam" id="PF01408"/>
    </source>
</evidence>
<protein>
    <submittedName>
        <fullName evidence="3">Gfo/Idh/MocA family oxidoreductase</fullName>
    </submittedName>
</protein>
<feature type="domain" description="GFO/IDH/MocA-like oxidoreductase" evidence="2">
    <location>
        <begin position="132"/>
        <end position="253"/>
    </location>
</feature>
<evidence type="ECO:0000259" key="2">
    <source>
        <dbReference type="Pfam" id="PF22725"/>
    </source>
</evidence>
<name>A0ABZ1BVQ7_9FIRM</name>
<dbReference type="Proteomes" id="UP001332192">
    <property type="component" value="Chromosome"/>
</dbReference>
<dbReference type="Pfam" id="PF01408">
    <property type="entry name" value="GFO_IDH_MocA"/>
    <property type="match status" value="1"/>
</dbReference>
<dbReference type="InterPro" id="IPR036291">
    <property type="entry name" value="NAD(P)-bd_dom_sf"/>
</dbReference>
<sequence length="342" mass="37113">MPQEPLRMGVVGVGLMGERHARVIARIRGCILAALADVDEERVRRIAGELGAAAYTDFHTMLREAELDAVSICLPDDRHLEAALAAAAAGKAILLEKPIATRVDEAVAIVEACRQAGVILQVGHLLRFDNRYASVKQAIDRGDLGEIVHITAHRNSPWTQGPSRYRPGTSLTMHVAVHDLDLVNWYTGSRPVRVYAERVRKRLRDRDMDDAVTAILRFESGAVATLQYSWVLPARSVTQLDARLEVLGTRGMATVGTYHGQSVLVATDDGADAPDVHHGPTLAGQVKGDVREEIMAFVETVLKGGKPLVDGADALLAVQEAEAIERSLRLGTPVLLDEARAR</sequence>
<dbReference type="SUPFAM" id="SSF55347">
    <property type="entry name" value="Glyceraldehyde-3-phosphate dehydrogenase-like, C-terminal domain"/>
    <property type="match status" value="1"/>
</dbReference>
<dbReference type="InterPro" id="IPR051450">
    <property type="entry name" value="Gfo/Idh/MocA_Oxidoreductases"/>
</dbReference>
<dbReference type="SUPFAM" id="SSF51735">
    <property type="entry name" value="NAD(P)-binding Rossmann-fold domains"/>
    <property type="match status" value="1"/>
</dbReference>
<reference evidence="3 4" key="1">
    <citation type="journal article" date="2024" name="Front. Microbiol.">
        <title>Novel thermophilic genera Geochorda gen. nov. and Carboxydochorda gen. nov. from the deep terrestrial subsurface reveal the ecophysiological diversity in the class Limnochordia.</title>
        <authorList>
            <person name="Karnachuk O.V."/>
            <person name="Lukina A.P."/>
            <person name="Avakyan M.R."/>
            <person name="Kadnikov V.V."/>
            <person name="Begmatov S."/>
            <person name="Beletsky A.V."/>
            <person name="Vlasova K.G."/>
            <person name="Novikov A.A."/>
            <person name="Shcherbakova V.A."/>
            <person name="Mardanov A.V."/>
            <person name="Ravin N.V."/>
        </authorList>
    </citation>
    <scope>NUCLEOTIDE SEQUENCE [LARGE SCALE GENOMIC DNA]</scope>
    <source>
        <strain evidence="3 4">L945</strain>
    </source>
</reference>
<dbReference type="InterPro" id="IPR055170">
    <property type="entry name" value="GFO_IDH_MocA-like_dom"/>
</dbReference>
<dbReference type="Gene3D" id="3.30.360.10">
    <property type="entry name" value="Dihydrodipicolinate Reductase, domain 2"/>
    <property type="match status" value="1"/>
</dbReference>
<dbReference type="RefSeq" id="WP_324716041.1">
    <property type="nucleotide sequence ID" value="NZ_CP141615.1"/>
</dbReference>
<gene>
    <name evidence="3" type="ORF">U7230_11840</name>
</gene>
<proteinExistence type="predicted"/>
<keyword evidence="4" id="KW-1185">Reference proteome</keyword>